<keyword evidence="3 6" id="KW-0378">Hydrolase</keyword>
<name>L9WWZ4_9EURY</name>
<dbReference type="SUPFAM" id="SSF51338">
    <property type="entry name" value="Composite domain of metallo-dependent hydrolases"/>
    <property type="match status" value="1"/>
</dbReference>
<evidence type="ECO:0000256" key="3">
    <source>
        <dbReference type="ARBA" id="ARBA00022801"/>
    </source>
</evidence>
<evidence type="ECO:0000256" key="5">
    <source>
        <dbReference type="ARBA" id="ARBA00047720"/>
    </source>
</evidence>
<dbReference type="eggNOG" id="arCOG00693">
    <property type="taxonomic scope" value="Archaea"/>
</dbReference>
<feature type="domain" description="Amidohydrolase-related" evidence="8">
    <location>
        <begin position="83"/>
        <end position="371"/>
    </location>
</feature>
<evidence type="ECO:0000256" key="2">
    <source>
        <dbReference type="ARBA" id="ARBA00012782"/>
    </source>
</evidence>
<dbReference type="GO" id="GO:0006146">
    <property type="term" value="P:adenine catabolic process"/>
    <property type="evidence" value="ECO:0007669"/>
    <property type="project" value="InterPro"/>
</dbReference>
<comment type="cofactor">
    <cofactor evidence="6">
        <name>Mn(2+)</name>
        <dbReference type="ChEBI" id="CHEBI:29035"/>
    </cofactor>
</comment>
<dbReference type="InterPro" id="IPR032466">
    <property type="entry name" value="Metal_Hydrolase"/>
</dbReference>
<dbReference type="EMBL" id="AOHZ01000061">
    <property type="protein sequence ID" value="ELY53980.1"/>
    <property type="molecule type" value="Genomic_DNA"/>
</dbReference>
<protein>
    <recommendedName>
        <fullName evidence="2 6">Adenine deaminase</fullName>
        <shortName evidence="6">Adenase</shortName>
        <shortName evidence="6">Adenine aminase</shortName>
        <ecNumber evidence="2 6">3.5.4.2</ecNumber>
    </recommendedName>
</protein>
<evidence type="ECO:0000259" key="9">
    <source>
        <dbReference type="Pfam" id="PF13382"/>
    </source>
</evidence>
<gene>
    <name evidence="6" type="primary">ade</name>
    <name evidence="10" type="ORF">C493_13058</name>
</gene>
<dbReference type="GO" id="GO:0000034">
    <property type="term" value="F:adenine deaminase activity"/>
    <property type="evidence" value="ECO:0007669"/>
    <property type="project" value="UniProtKB-UniRule"/>
</dbReference>
<dbReference type="InterPro" id="IPR006680">
    <property type="entry name" value="Amidohydro-rel"/>
</dbReference>
<dbReference type="RefSeq" id="WP_007259885.1">
    <property type="nucleotide sequence ID" value="NZ_AOHZ01000061.1"/>
</dbReference>
<dbReference type="STRING" id="1227499.C493_13058"/>
<dbReference type="InterPro" id="IPR011059">
    <property type="entry name" value="Metal-dep_hydrolase_composite"/>
</dbReference>
<dbReference type="Gene3D" id="3.20.20.140">
    <property type="entry name" value="Metal-dependent hydrolases"/>
    <property type="match status" value="1"/>
</dbReference>
<comment type="similarity">
    <text evidence="1 6">Belongs to the metallo-dependent hydrolases superfamily. Adenine deaminase family.</text>
</comment>
<keyword evidence="4 6" id="KW-0464">Manganese</keyword>
<organism evidence="10 11">
    <name type="scientific">Natronolimnohabitans innermongolicus JCM 12255</name>
    <dbReference type="NCBI Taxonomy" id="1227499"/>
    <lineage>
        <taxon>Archaea</taxon>
        <taxon>Methanobacteriati</taxon>
        <taxon>Methanobacteriota</taxon>
        <taxon>Stenosarchaea group</taxon>
        <taxon>Halobacteria</taxon>
        <taxon>Halobacteriales</taxon>
        <taxon>Natrialbaceae</taxon>
        <taxon>Natronolimnohabitans</taxon>
    </lineage>
</organism>
<comment type="caution">
    <text evidence="10">The sequence shown here is derived from an EMBL/GenBank/DDBJ whole genome shotgun (WGS) entry which is preliminary data.</text>
</comment>
<dbReference type="PANTHER" id="PTHR11113:SF2">
    <property type="entry name" value="ADENINE DEAMINASE"/>
    <property type="match status" value="1"/>
</dbReference>
<dbReference type="Gene3D" id="2.30.40.10">
    <property type="entry name" value="Urease, subunit C, domain 1"/>
    <property type="match status" value="1"/>
</dbReference>
<evidence type="ECO:0000313" key="11">
    <source>
        <dbReference type="Proteomes" id="UP000011602"/>
    </source>
</evidence>
<feature type="domain" description="Adenine deaminase C-terminal" evidence="9">
    <location>
        <begin position="453"/>
        <end position="618"/>
    </location>
</feature>
<dbReference type="HAMAP" id="MF_01518">
    <property type="entry name" value="Adenine_deamin"/>
    <property type="match status" value="1"/>
</dbReference>
<evidence type="ECO:0000256" key="7">
    <source>
        <dbReference type="SAM" id="MobiDB-lite"/>
    </source>
</evidence>
<evidence type="ECO:0000313" key="10">
    <source>
        <dbReference type="EMBL" id="ELY53980.1"/>
    </source>
</evidence>
<dbReference type="PATRIC" id="fig|1227499.3.peg.2679"/>
<dbReference type="Proteomes" id="UP000011602">
    <property type="component" value="Unassembled WGS sequence"/>
</dbReference>
<proteinExistence type="inferred from homology"/>
<sequence>MEYVSTRTNGTLENSSQALAAVARGDDPPETIVRNGRLVNVHTGEIQRGMDLVIAAGRIARVTETGAVDAGPDTTEIDVDGAYLAPGFLDTHVHIESSMVTPTGFARGVVPTGTTGVFVDPHEIGNVLGLEGIRLLLDEGADLPLKTYCTIPSCVPAAPGFEDAGAEIDADDVAEALEWDEVLALGEMMNYPGVVHGDEEVHRKLAATYDAGVVATGHYASRDTGGALDAFVASGITACHESVRREEALEKLRRGVWTQLRQGSAWEDVPETVKAVTETDVDTRHLLLVTDDTHPDTIVEDGHLDRVLRVAIENGLDPVTAIQAVTLNAAEYYGVDADLGALSPGKIADVVVLEDLASVDVSRVLVDGELVAEDGELVDETGLPPVGEHTDALRERYPAWARETVALEAPEPSAFSIPAPSAESGESGGKRIDDPESVNEVVAEVCRVHENQVGTSREQRTLPVVDGTVELEGDVSKAFVFERHGTDDSVGYGFVSGFGFDRGAVASTVAHDSHNLLVVGTDDADMARAAERLLELEGGMVAVDDGEVLAEVALPIAGLMSDRPLEAVCESVAALEDAWEQLGCELNAPFMTMSLLALAVLPELRITNRGLVDTERFEFVEPVRPA</sequence>
<dbReference type="PANTHER" id="PTHR11113">
    <property type="entry name" value="N-ACETYLGLUCOSAMINE-6-PHOSPHATE DEACETYLASE"/>
    <property type="match status" value="1"/>
</dbReference>
<dbReference type="InterPro" id="IPR006679">
    <property type="entry name" value="Adenine_deam"/>
</dbReference>
<evidence type="ECO:0000259" key="8">
    <source>
        <dbReference type="Pfam" id="PF01979"/>
    </source>
</evidence>
<evidence type="ECO:0000256" key="1">
    <source>
        <dbReference type="ARBA" id="ARBA00006773"/>
    </source>
</evidence>
<dbReference type="AlphaFoldDB" id="L9WWZ4"/>
<feature type="region of interest" description="Disordered" evidence="7">
    <location>
        <begin position="411"/>
        <end position="434"/>
    </location>
</feature>
<dbReference type="EC" id="3.5.4.2" evidence="2 6"/>
<comment type="catalytic activity">
    <reaction evidence="5 6">
        <text>adenine + H2O + H(+) = hypoxanthine + NH4(+)</text>
        <dbReference type="Rhea" id="RHEA:23688"/>
        <dbReference type="ChEBI" id="CHEBI:15377"/>
        <dbReference type="ChEBI" id="CHEBI:15378"/>
        <dbReference type="ChEBI" id="CHEBI:16708"/>
        <dbReference type="ChEBI" id="CHEBI:17368"/>
        <dbReference type="ChEBI" id="CHEBI:28938"/>
        <dbReference type="EC" id="3.5.4.2"/>
    </reaction>
</comment>
<dbReference type="Pfam" id="PF13382">
    <property type="entry name" value="Adenine_deam_C"/>
    <property type="match status" value="1"/>
</dbReference>
<accession>L9WWZ4</accession>
<dbReference type="SUPFAM" id="SSF51556">
    <property type="entry name" value="Metallo-dependent hydrolases"/>
    <property type="match status" value="1"/>
</dbReference>
<dbReference type="InterPro" id="IPR026912">
    <property type="entry name" value="Adenine_deam_C"/>
</dbReference>
<dbReference type="CDD" id="cd01295">
    <property type="entry name" value="AdeC"/>
    <property type="match status" value="1"/>
</dbReference>
<dbReference type="OrthoDB" id="24954at2157"/>
<dbReference type="Pfam" id="PF01979">
    <property type="entry name" value="Amidohydro_1"/>
    <property type="match status" value="1"/>
</dbReference>
<evidence type="ECO:0000256" key="6">
    <source>
        <dbReference type="HAMAP-Rule" id="MF_01518"/>
    </source>
</evidence>
<evidence type="ECO:0000256" key="4">
    <source>
        <dbReference type="ARBA" id="ARBA00023211"/>
    </source>
</evidence>
<keyword evidence="11" id="KW-1185">Reference proteome</keyword>
<reference evidence="10 11" key="1">
    <citation type="journal article" date="2014" name="PLoS Genet.">
        <title>Phylogenetically driven sequencing of extremely halophilic archaea reveals strategies for static and dynamic osmo-response.</title>
        <authorList>
            <person name="Becker E.A."/>
            <person name="Seitzer P.M."/>
            <person name="Tritt A."/>
            <person name="Larsen D."/>
            <person name="Krusor M."/>
            <person name="Yao A.I."/>
            <person name="Wu D."/>
            <person name="Madern D."/>
            <person name="Eisen J.A."/>
            <person name="Darling A.E."/>
            <person name="Facciotti M.T."/>
        </authorList>
    </citation>
    <scope>NUCLEOTIDE SEQUENCE [LARGE SCALE GENOMIC DNA]</scope>
    <source>
        <strain evidence="10 11">JCM 12255</strain>
    </source>
</reference>